<proteinExistence type="inferred from homology"/>
<evidence type="ECO:0000256" key="2">
    <source>
        <dbReference type="ARBA" id="ARBA00006386"/>
    </source>
</evidence>
<keyword evidence="3" id="KW-1003">Cell membrane</keyword>
<gene>
    <name evidence="8" type="ORF">ACFSW5_10560</name>
</gene>
<feature type="transmembrane region" description="Helical" evidence="7">
    <location>
        <begin position="303"/>
        <end position="324"/>
    </location>
</feature>
<evidence type="ECO:0000256" key="7">
    <source>
        <dbReference type="SAM" id="Phobius"/>
    </source>
</evidence>
<evidence type="ECO:0000256" key="6">
    <source>
        <dbReference type="ARBA" id="ARBA00023136"/>
    </source>
</evidence>
<dbReference type="RefSeq" id="WP_379272453.1">
    <property type="nucleotide sequence ID" value="NZ_JBHUGT010000013.1"/>
</dbReference>
<dbReference type="Pfam" id="PF03773">
    <property type="entry name" value="ArsP_1"/>
    <property type="match status" value="1"/>
</dbReference>
<dbReference type="PANTHER" id="PTHR43299">
    <property type="entry name" value="UPF0718 PROTEIN YRAQ"/>
    <property type="match status" value="1"/>
</dbReference>
<evidence type="ECO:0000256" key="1">
    <source>
        <dbReference type="ARBA" id="ARBA00004651"/>
    </source>
</evidence>
<sequence length="354" mass="37263">MSPTALTTVSNKRNSRTAIALVVLFFLVAAGGLLYVKWAPYYDKALTAADTHSIGSSILSGQEGAGTLSSWDAAVQYAVTYFKSVWKAAVLGMLLGSLIQVLIPADWLYRLLGRQGLKSTVIGGVAALPGMMCSCCAAPVAEGMRKRNASVGASLAFWLGNPLLNPATLVFMAFVLPWQFTAIRLVLGVLLTFGVSYIADRLTKSDSVPEMPLPSNQKDAGAKGPLVLRWLKSLGVMALQVVPVYILSVLILSALESYMFPVWLESGVVAVILFALVGTLFVIPTAAEIPIIQTFMSMGLGGGAAAALLVTLPAVSLPSVLLVSRSFPKKALVIVVLSVFGFGLLSGAIGAVWL</sequence>
<keyword evidence="6 7" id="KW-0472">Membrane</keyword>
<keyword evidence="5 7" id="KW-1133">Transmembrane helix</keyword>
<feature type="transmembrane region" description="Helical" evidence="7">
    <location>
        <begin position="18"/>
        <end position="36"/>
    </location>
</feature>
<feature type="transmembrane region" description="Helical" evidence="7">
    <location>
        <begin position="262"/>
        <end position="283"/>
    </location>
</feature>
<dbReference type="EMBL" id="JBHUMY010000011">
    <property type="protein sequence ID" value="MFD2660685.1"/>
    <property type="molecule type" value="Genomic_DNA"/>
</dbReference>
<evidence type="ECO:0000313" key="8">
    <source>
        <dbReference type="EMBL" id="MFD2660685.1"/>
    </source>
</evidence>
<comment type="similarity">
    <text evidence="2">Belongs to the UPF0718 family.</text>
</comment>
<keyword evidence="4 7" id="KW-0812">Transmembrane</keyword>
<comment type="subcellular location">
    <subcellularLocation>
        <location evidence="1">Cell membrane</location>
        <topology evidence="1">Multi-pass membrane protein</topology>
    </subcellularLocation>
</comment>
<reference evidence="9" key="1">
    <citation type="journal article" date="2019" name="Int. J. Syst. Evol. Microbiol.">
        <title>The Global Catalogue of Microorganisms (GCM) 10K type strain sequencing project: providing services to taxonomists for standard genome sequencing and annotation.</title>
        <authorList>
            <consortium name="The Broad Institute Genomics Platform"/>
            <consortium name="The Broad Institute Genome Sequencing Center for Infectious Disease"/>
            <person name="Wu L."/>
            <person name="Ma J."/>
        </authorList>
    </citation>
    <scope>NUCLEOTIDE SEQUENCE [LARGE SCALE GENOMIC DNA]</scope>
    <source>
        <strain evidence="9">TISTR 1827</strain>
    </source>
</reference>
<organism evidence="8 9">
    <name type="scientific">Paenibacillus thailandensis</name>
    <dbReference type="NCBI Taxonomy" id="393250"/>
    <lineage>
        <taxon>Bacteria</taxon>
        <taxon>Bacillati</taxon>
        <taxon>Bacillota</taxon>
        <taxon>Bacilli</taxon>
        <taxon>Bacillales</taxon>
        <taxon>Paenibacillaceae</taxon>
        <taxon>Paenibacillus</taxon>
    </lineage>
</organism>
<feature type="transmembrane region" description="Helical" evidence="7">
    <location>
        <begin position="121"/>
        <end position="141"/>
    </location>
</feature>
<feature type="transmembrane region" description="Helical" evidence="7">
    <location>
        <begin position="182"/>
        <end position="199"/>
    </location>
</feature>
<name>A0ABW5QX58_9BACL</name>
<feature type="transmembrane region" description="Helical" evidence="7">
    <location>
        <begin position="153"/>
        <end position="175"/>
    </location>
</feature>
<evidence type="ECO:0000256" key="4">
    <source>
        <dbReference type="ARBA" id="ARBA00022692"/>
    </source>
</evidence>
<dbReference type="InterPro" id="IPR005524">
    <property type="entry name" value="DUF318"/>
</dbReference>
<feature type="transmembrane region" description="Helical" evidence="7">
    <location>
        <begin position="88"/>
        <end position="109"/>
    </location>
</feature>
<evidence type="ECO:0000313" key="9">
    <source>
        <dbReference type="Proteomes" id="UP001597493"/>
    </source>
</evidence>
<evidence type="ECO:0000256" key="5">
    <source>
        <dbReference type="ARBA" id="ARBA00022989"/>
    </source>
</evidence>
<protein>
    <submittedName>
        <fullName evidence="8">Permease</fullName>
    </submittedName>
</protein>
<accession>A0ABW5QX58</accession>
<feature type="transmembrane region" description="Helical" evidence="7">
    <location>
        <begin position="234"/>
        <end position="255"/>
    </location>
</feature>
<evidence type="ECO:0000256" key="3">
    <source>
        <dbReference type="ARBA" id="ARBA00022475"/>
    </source>
</evidence>
<dbReference type="Proteomes" id="UP001597493">
    <property type="component" value="Unassembled WGS sequence"/>
</dbReference>
<dbReference type="PANTHER" id="PTHR43299:SF1">
    <property type="entry name" value="UPF0718 PROTEIN YRAQ"/>
    <property type="match status" value="1"/>
</dbReference>
<feature type="transmembrane region" description="Helical" evidence="7">
    <location>
        <begin position="331"/>
        <end position="353"/>
    </location>
</feature>
<keyword evidence="9" id="KW-1185">Reference proteome</keyword>
<comment type="caution">
    <text evidence="8">The sequence shown here is derived from an EMBL/GenBank/DDBJ whole genome shotgun (WGS) entry which is preliminary data.</text>
</comment>